<feature type="domain" description="DNA methylase N-4/N-6" evidence="5">
    <location>
        <begin position="113"/>
        <end position="437"/>
    </location>
</feature>
<dbReference type="InterPro" id="IPR002295">
    <property type="entry name" value="N4/N6-MTase_EcoPI_Mod-like"/>
</dbReference>
<dbReference type="GO" id="GO:0032259">
    <property type="term" value="P:methylation"/>
    <property type="evidence" value="ECO:0007669"/>
    <property type="project" value="UniProtKB-KW"/>
</dbReference>
<dbReference type="GO" id="GO:0003677">
    <property type="term" value="F:DNA binding"/>
    <property type="evidence" value="ECO:0007669"/>
    <property type="project" value="InterPro"/>
</dbReference>
<evidence type="ECO:0000256" key="4">
    <source>
        <dbReference type="ARBA" id="ARBA00022691"/>
    </source>
</evidence>
<sequence>MTETKLTGLTPDIAEENIAALKTLFPDVFEEGKIDFDKLKQVLGDYVDDDKERYNFTWNGKGKALRLAQTPSSATLRPCVEESKNWDTTDNLYIEGDNLEVLKLLQKSYYGKVKMIYIDPPYNTGNDFVYKDNFSDTIGNYEKITGQIDNDGKSIFSNPETSGRFHTDWLNMMYPRLRLARNLLSEDGIIFISIDDNEVANLRKICDEVFGFQNFAGEIIRKTKSMTGDSGIGFNLQHENLLLYAKNVNHLILKGEEKDFSNYSNPDNDPNGDWCTGDPSAKSGGKSTYFEIINPYTGKPDYPPNGRYWAFSKETLQTYIQSGKISFKKNYSENERGFIFKRYKKDSSSMTNPVNSLFAIENNYMNQNATTELSRLFDVPYFSYPKPSLFIYNLIKFSTNKKDIILDFFSGSATTAHAVMQLNAEDGGNRKYIMIQLPEPILADSNIHKAGYKNICEIGKERIRRAGEKIKTETGKDDLDIGFKVFKLDSSNIRKWQPDTENLKMSLSDFVDNYVEGRTEQDVVYEIILKMGLELTVPVEEYDFNSKKVYSAGFGALMICVDDDITEDVSKGMIELHQKLQPEVWKVVFKDNGFATDSVKTNVRENLKTAGLAEESFTTI</sequence>
<evidence type="ECO:0000259" key="5">
    <source>
        <dbReference type="Pfam" id="PF01555"/>
    </source>
</evidence>
<dbReference type="Pfam" id="PF01555">
    <property type="entry name" value="N6_N4_Mtase"/>
    <property type="match status" value="1"/>
</dbReference>
<dbReference type="SUPFAM" id="SSF53335">
    <property type="entry name" value="S-adenosyl-L-methionine-dependent methyltransferases"/>
    <property type="match status" value="1"/>
</dbReference>
<evidence type="ECO:0000256" key="2">
    <source>
        <dbReference type="ARBA" id="ARBA00022603"/>
    </source>
</evidence>
<dbReference type="PROSITE" id="PS00092">
    <property type="entry name" value="N6_MTASE"/>
    <property type="match status" value="1"/>
</dbReference>
<gene>
    <name evidence="6" type="ORF">MmiEs2_05190</name>
</gene>
<evidence type="ECO:0000256" key="3">
    <source>
        <dbReference type="ARBA" id="ARBA00022679"/>
    </source>
</evidence>
<dbReference type="REBASE" id="767560">
    <property type="entry name" value="M.MspEs2ORF5190P"/>
</dbReference>
<keyword evidence="3" id="KW-0808">Transferase</keyword>
<proteinExistence type="inferred from homology"/>
<keyword evidence="2" id="KW-0489">Methyltransferase</keyword>
<dbReference type="EMBL" id="CP131062">
    <property type="protein sequence ID" value="WNY28334.1"/>
    <property type="molecule type" value="Genomic_DNA"/>
</dbReference>
<name>A0AA96V845_9EURY</name>
<dbReference type="PRINTS" id="PR00506">
    <property type="entry name" value="D21N6MTFRASE"/>
</dbReference>
<keyword evidence="7" id="KW-1185">Reference proteome</keyword>
<dbReference type="KEGG" id="mees:MmiEs2_05190"/>
<dbReference type="AlphaFoldDB" id="A0AA96V845"/>
<evidence type="ECO:0000313" key="6">
    <source>
        <dbReference type="EMBL" id="WNY28334.1"/>
    </source>
</evidence>
<keyword evidence="4" id="KW-0949">S-adenosyl-L-methionine</keyword>
<dbReference type="GeneID" id="85196969"/>
<dbReference type="Gene3D" id="3.40.50.150">
    <property type="entry name" value="Vaccinia Virus protein VP39"/>
    <property type="match status" value="1"/>
</dbReference>
<dbReference type="RefSeq" id="WP_316559876.1">
    <property type="nucleotide sequence ID" value="NZ_CP131062.1"/>
</dbReference>
<accession>A0AA96V845</accession>
<dbReference type="InterPro" id="IPR002941">
    <property type="entry name" value="DNA_methylase_N4/N6"/>
</dbReference>
<dbReference type="Proteomes" id="UP001302662">
    <property type="component" value="Chromosome"/>
</dbReference>
<reference evidence="6 7" key="1">
    <citation type="submission" date="2023-07" db="EMBL/GenBank/DDBJ databases">
        <title>Closed genome sequence of Methanimicrococcus sp. Es2.</title>
        <authorList>
            <person name="Protasov E."/>
            <person name="Platt K."/>
            <person name="Reeh H."/>
            <person name="Poehlein A."/>
            <person name="Daniel R."/>
            <person name="Brune A."/>
        </authorList>
    </citation>
    <scope>NUCLEOTIDE SEQUENCE [LARGE SCALE GENOMIC DNA]</scope>
    <source>
        <strain evidence="6 7">Es2</strain>
    </source>
</reference>
<dbReference type="InterPro" id="IPR002052">
    <property type="entry name" value="DNA_methylase_N6_adenine_CS"/>
</dbReference>
<evidence type="ECO:0000313" key="7">
    <source>
        <dbReference type="Proteomes" id="UP001302662"/>
    </source>
</evidence>
<protein>
    <recommendedName>
        <fullName evidence="5">DNA methylase N-4/N-6 domain-containing protein</fullName>
    </recommendedName>
</protein>
<dbReference type="PIRSF" id="PIRSF015855">
    <property type="entry name" value="TypeIII_Mtase_mKpnI"/>
    <property type="match status" value="1"/>
</dbReference>
<comment type="similarity">
    <text evidence="1">Belongs to the N(4)/N(6)-methyltransferase family.</text>
</comment>
<dbReference type="GO" id="GO:0008170">
    <property type="term" value="F:N-methyltransferase activity"/>
    <property type="evidence" value="ECO:0007669"/>
    <property type="project" value="InterPro"/>
</dbReference>
<organism evidence="6 7">
    <name type="scientific">Methanimicrococcus stummii</name>
    <dbReference type="NCBI Taxonomy" id="3028294"/>
    <lineage>
        <taxon>Archaea</taxon>
        <taxon>Methanobacteriati</taxon>
        <taxon>Methanobacteriota</taxon>
        <taxon>Stenosarchaea group</taxon>
        <taxon>Methanomicrobia</taxon>
        <taxon>Methanosarcinales</taxon>
        <taxon>Methanosarcinaceae</taxon>
        <taxon>Methanimicrococcus</taxon>
    </lineage>
</organism>
<evidence type="ECO:0000256" key="1">
    <source>
        <dbReference type="ARBA" id="ARBA00006594"/>
    </source>
</evidence>
<dbReference type="InterPro" id="IPR029063">
    <property type="entry name" value="SAM-dependent_MTases_sf"/>
</dbReference>